<protein>
    <recommendedName>
        <fullName evidence="1">NHR domain-containing protein</fullName>
    </recommendedName>
</protein>
<dbReference type="AlphaFoldDB" id="A0A8K0P1V3"/>
<name>A0A8K0P1V3_LADFU</name>
<dbReference type="PROSITE" id="PS51065">
    <property type="entry name" value="NHR"/>
    <property type="match status" value="1"/>
</dbReference>
<dbReference type="Pfam" id="PF07177">
    <property type="entry name" value="Neuralized"/>
    <property type="match status" value="1"/>
</dbReference>
<dbReference type="Gene3D" id="2.60.120.920">
    <property type="match status" value="1"/>
</dbReference>
<organism evidence="2 3">
    <name type="scientific">Ladona fulva</name>
    <name type="common">Scarce chaser dragonfly</name>
    <name type="synonym">Libellula fulva</name>
    <dbReference type="NCBI Taxonomy" id="123851"/>
    <lineage>
        <taxon>Eukaryota</taxon>
        <taxon>Metazoa</taxon>
        <taxon>Ecdysozoa</taxon>
        <taxon>Arthropoda</taxon>
        <taxon>Hexapoda</taxon>
        <taxon>Insecta</taxon>
        <taxon>Pterygota</taxon>
        <taxon>Palaeoptera</taxon>
        <taxon>Odonata</taxon>
        <taxon>Epiprocta</taxon>
        <taxon>Anisoptera</taxon>
        <taxon>Libelluloidea</taxon>
        <taxon>Libellulidae</taxon>
        <taxon>Ladona</taxon>
    </lineage>
</organism>
<sequence>MRGDQTKEAIGIGVTTHSPDTIQILPHMNRMKNGTWMMYNTSVYKDDSALKSNFMKHLKEIKVGETIGVKRTSSGDLHLFINGVDQGVAASNVPSPVYGVFELYFDVFKVTIVDH</sequence>
<evidence type="ECO:0000313" key="3">
    <source>
        <dbReference type="Proteomes" id="UP000792457"/>
    </source>
</evidence>
<dbReference type="GO" id="GO:0061630">
    <property type="term" value="F:ubiquitin protein ligase activity"/>
    <property type="evidence" value="ECO:0007669"/>
    <property type="project" value="TreeGrafter"/>
</dbReference>
<feature type="domain" description="NHR" evidence="1">
    <location>
        <begin position="1"/>
        <end position="115"/>
    </location>
</feature>
<dbReference type="Proteomes" id="UP000792457">
    <property type="component" value="Unassembled WGS sequence"/>
</dbReference>
<keyword evidence="3" id="KW-1185">Reference proteome</keyword>
<dbReference type="PANTHER" id="PTHR12429">
    <property type="entry name" value="NEURALIZED"/>
    <property type="match status" value="1"/>
</dbReference>
<dbReference type="EMBL" id="KZ308489">
    <property type="protein sequence ID" value="KAG8230466.1"/>
    <property type="molecule type" value="Genomic_DNA"/>
</dbReference>
<dbReference type="OrthoDB" id="49113at2759"/>
<dbReference type="InterPro" id="IPR006573">
    <property type="entry name" value="NHR_dom"/>
</dbReference>
<proteinExistence type="predicted"/>
<gene>
    <name evidence="2" type="ORF">J437_LFUL009955</name>
</gene>
<dbReference type="InterPro" id="IPR037962">
    <property type="entry name" value="Neuralized"/>
</dbReference>
<evidence type="ECO:0000259" key="1">
    <source>
        <dbReference type="PROSITE" id="PS51065"/>
    </source>
</evidence>
<reference evidence="2" key="1">
    <citation type="submission" date="2013-04" db="EMBL/GenBank/DDBJ databases">
        <authorList>
            <person name="Qu J."/>
            <person name="Murali S.C."/>
            <person name="Bandaranaike D."/>
            <person name="Bellair M."/>
            <person name="Blankenburg K."/>
            <person name="Chao H."/>
            <person name="Dinh H."/>
            <person name="Doddapaneni H."/>
            <person name="Downs B."/>
            <person name="Dugan-Rocha S."/>
            <person name="Elkadiri S."/>
            <person name="Gnanaolivu R.D."/>
            <person name="Hernandez B."/>
            <person name="Javaid M."/>
            <person name="Jayaseelan J.C."/>
            <person name="Lee S."/>
            <person name="Li M."/>
            <person name="Ming W."/>
            <person name="Munidasa M."/>
            <person name="Muniz J."/>
            <person name="Nguyen L."/>
            <person name="Ongeri F."/>
            <person name="Osuji N."/>
            <person name="Pu L.-L."/>
            <person name="Puazo M."/>
            <person name="Qu C."/>
            <person name="Quiroz J."/>
            <person name="Raj R."/>
            <person name="Weissenberger G."/>
            <person name="Xin Y."/>
            <person name="Zou X."/>
            <person name="Han Y."/>
            <person name="Richards S."/>
            <person name="Worley K."/>
            <person name="Muzny D."/>
            <person name="Gibbs R."/>
        </authorList>
    </citation>
    <scope>NUCLEOTIDE SEQUENCE</scope>
    <source>
        <strain evidence="2">Sampled in the wild</strain>
    </source>
</reference>
<reference evidence="2" key="2">
    <citation type="submission" date="2017-10" db="EMBL/GenBank/DDBJ databases">
        <title>Ladona fulva Genome sequencing and assembly.</title>
        <authorList>
            <person name="Murali S."/>
            <person name="Richards S."/>
            <person name="Bandaranaike D."/>
            <person name="Bellair M."/>
            <person name="Blankenburg K."/>
            <person name="Chao H."/>
            <person name="Dinh H."/>
            <person name="Doddapaneni H."/>
            <person name="Dugan-Rocha S."/>
            <person name="Elkadiri S."/>
            <person name="Gnanaolivu R."/>
            <person name="Hernandez B."/>
            <person name="Skinner E."/>
            <person name="Javaid M."/>
            <person name="Lee S."/>
            <person name="Li M."/>
            <person name="Ming W."/>
            <person name="Munidasa M."/>
            <person name="Muniz J."/>
            <person name="Nguyen L."/>
            <person name="Hughes D."/>
            <person name="Osuji N."/>
            <person name="Pu L.-L."/>
            <person name="Puazo M."/>
            <person name="Qu C."/>
            <person name="Quiroz J."/>
            <person name="Raj R."/>
            <person name="Weissenberger G."/>
            <person name="Xin Y."/>
            <person name="Zou X."/>
            <person name="Han Y."/>
            <person name="Worley K."/>
            <person name="Muzny D."/>
            <person name="Gibbs R."/>
        </authorList>
    </citation>
    <scope>NUCLEOTIDE SEQUENCE</scope>
    <source>
        <strain evidence="2">Sampled in the wild</strain>
    </source>
</reference>
<accession>A0A8K0P1V3</accession>
<evidence type="ECO:0000313" key="2">
    <source>
        <dbReference type="EMBL" id="KAG8230466.1"/>
    </source>
</evidence>
<comment type="caution">
    <text evidence="2">The sequence shown here is derived from an EMBL/GenBank/DDBJ whole genome shotgun (WGS) entry which is preliminary data.</text>
</comment>
<dbReference type="InterPro" id="IPR043136">
    <property type="entry name" value="B30.2/SPRY_sf"/>
</dbReference>
<dbReference type="PANTHER" id="PTHR12429:SF14">
    <property type="entry name" value="NEURALIZED-LIKE PROTEIN 4"/>
    <property type="match status" value="1"/>
</dbReference>